<name>A0A0K2VBJ3_LEPSM</name>
<proteinExistence type="predicted"/>
<sequence>MVDRLPEMVFRKLIKGKNNCLNSHNNGGSCIGCSIIISNCVYMLLYKHKKQGKNLFLCS</sequence>
<reference evidence="1" key="1">
    <citation type="submission" date="2014-05" db="EMBL/GenBank/DDBJ databases">
        <authorList>
            <person name="Chronopoulou M."/>
        </authorList>
    </citation>
    <scope>NUCLEOTIDE SEQUENCE</scope>
    <source>
        <tissue evidence="1">Whole organism</tissue>
    </source>
</reference>
<evidence type="ECO:0000313" key="1">
    <source>
        <dbReference type="EMBL" id="CDW47675.1"/>
    </source>
</evidence>
<dbReference type="AlphaFoldDB" id="A0A0K2VBJ3"/>
<accession>A0A0K2VBJ3</accession>
<protein>
    <submittedName>
        <fullName evidence="1">Uncharacterized protein</fullName>
    </submittedName>
</protein>
<dbReference type="EMBL" id="HACA01030314">
    <property type="protein sequence ID" value="CDW47675.1"/>
    <property type="molecule type" value="Transcribed_RNA"/>
</dbReference>
<organism evidence="1">
    <name type="scientific">Lepeophtheirus salmonis</name>
    <name type="common">Salmon louse</name>
    <name type="synonym">Caligus salmonis</name>
    <dbReference type="NCBI Taxonomy" id="72036"/>
    <lineage>
        <taxon>Eukaryota</taxon>
        <taxon>Metazoa</taxon>
        <taxon>Ecdysozoa</taxon>
        <taxon>Arthropoda</taxon>
        <taxon>Crustacea</taxon>
        <taxon>Multicrustacea</taxon>
        <taxon>Hexanauplia</taxon>
        <taxon>Copepoda</taxon>
        <taxon>Siphonostomatoida</taxon>
        <taxon>Caligidae</taxon>
        <taxon>Lepeophtheirus</taxon>
    </lineage>
</organism>